<keyword evidence="3" id="KW-1185">Reference proteome</keyword>
<comment type="caution">
    <text evidence="2">The sequence shown here is derived from an EMBL/GenBank/DDBJ whole genome shotgun (WGS) entry which is preliminary data.</text>
</comment>
<feature type="transmembrane region" description="Helical" evidence="1">
    <location>
        <begin position="70"/>
        <end position="99"/>
    </location>
</feature>
<evidence type="ECO:0000256" key="1">
    <source>
        <dbReference type="SAM" id="Phobius"/>
    </source>
</evidence>
<dbReference type="EMBL" id="JBIRUQ010000006">
    <property type="protein sequence ID" value="MFI1463741.1"/>
    <property type="molecule type" value="Genomic_DNA"/>
</dbReference>
<reference evidence="2 3" key="1">
    <citation type="submission" date="2024-10" db="EMBL/GenBank/DDBJ databases">
        <title>The Natural Products Discovery Center: Release of the First 8490 Sequenced Strains for Exploring Actinobacteria Biosynthetic Diversity.</title>
        <authorList>
            <person name="Kalkreuter E."/>
            <person name="Kautsar S.A."/>
            <person name="Yang D."/>
            <person name="Bader C.D."/>
            <person name="Teijaro C.N."/>
            <person name="Fluegel L."/>
            <person name="Davis C.M."/>
            <person name="Simpson J.R."/>
            <person name="Lauterbach L."/>
            <person name="Steele A.D."/>
            <person name="Gui C."/>
            <person name="Meng S."/>
            <person name="Li G."/>
            <person name="Viehrig K."/>
            <person name="Ye F."/>
            <person name="Su P."/>
            <person name="Kiefer A.F."/>
            <person name="Nichols A."/>
            <person name="Cepeda A.J."/>
            <person name="Yan W."/>
            <person name="Fan B."/>
            <person name="Jiang Y."/>
            <person name="Adhikari A."/>
            <person name="Zheng C.-J."/>
            <person name="Schuster L."/>
            <person name="Cowan T.M."/>
            <person name="Smanski M.J."/>
            <person name="Chevrette M.G."/>
            <person name="De Carvalho L.P.S."/>
            <person name="Shen B."/>
        </authorList>
    </citation>
    <scope>NUCLEOTIDE SEQUENCE [LARGE SCALE GENOMIC DNA]</scope>
    <source>
        <strain evidence="2 3">NPDC020568</strain>
    </source>
</reference>
<dbReference type="RefSeq" id="WP_033246454.1">
    <property type="nucleotide sequence ID" value="NZ_JBIRUQ010000006.1"/>
</dbReference>
<proteinExistence type="predicted"/>
<dbReference type="GeneID" id="93507673"/>
<protein>
    <submittedName>
        <fullName evidence="2">DUF4190 domain-containing protein</fullName>
    </submittedName>
</protein>
<organism evidence="2 3">
    <name type="scientific">Nocardia carnea</name>
    <dbReference type="NCBI Taxonomy" id="37328"/>
    <lineage>
        <taxon>Bacteria</taxon>
        <taxon>Bacillati</taxon>
        <taxon>Actinomycetota</taxon>
        <taxon>Actinomycetes</taxon>
        <taxon>Mycobacteriales</taxon>
        <taxon>Nocardiaceae</taxon>
        <taxon>Nocardia</taxon>
    </lineage>
</organism>
<sequence length="104" mass="10783">MSYPTPPPGYGYPGYGPPPPDHPQTTTVLVLGIVSLFCAICGPFAWVMGKKALNEIDASGGTVGGRNNVMIGYVLGIVTSVVLILYLLAVIFFIVLAIISAASA</sequence>
<accession>A0ABW7TRR4</accession>
<dbReference type="Proteomes" id="UP001611263">
    <property type="component" value="Unassembled WGS sequence"/>
</dbReference>
<evidence type="ECO:0000313" key="3">
    <source>
        <dbReference type="Proteomes" id="UP001611263"/>
    </source>
</evidence>
<feature type="transmembrane region" description="Helical" evidence="1">
    <location>
        <begin position="28"/>
        <end position="49"/>
    </location>
</feature>
<keyword evidence="1" id="KW-0472">Membrane</keyword>
<gene>
    <name evidence="2" type="ORF">ACH4WX_23730</name>
</gene>
<keyword evidence="1" id="KW-0812">Transmembrane</keyword>
<keyword evidence="1" id="KW-1133">Transmembrane helix</keyword>
<evidence type="ECO:0000313" key="2">
    <source>
        <dbReference type="EMBL" id="MFI1463741.1"/>
    </source>
</evidence>
<name>A0ABW7TRR4_9NOCA</name>